<evidence type="ECO:0008006" key="5">
    <source>
        <dbReference type="Google" id="ProtNLM"/>
    </source>
</evidence>
<dbReference type="AlphaFoldDB" id="A0A398BF06"/>
<evidence type="ECO:0000313" key="3">
    <source>
        <dbReference type="EMBL" id="RID88949.1"/>
    </source>
</evidence>
<name>A0A398BF06_9BACI</name>
<dbReference type="Pfam" id="PF06810">
    <property type="entry name" value="Phage_scaffold"/>
    <property type="match status" value="1"/>
</dbReference>
<protein>
    <recommendedName>
        <fullName evidence="5">Clp protease ClpB</fullName>
    </recommendedName>
</protein>
<dbReference type="EMBL" id="QWVT01000001">
    <property type="protein sequence ID" value="RID88949.1"/>
    <property type="molecule type" value="Genomic_DNA"/>
</dbReference>
<gene>
    <name evidence="3" type="ORF">D1970_00145</name>
</gene>
<reference evidence="3 4" key="1">
    <citation type="submission" date="2018-08" db="EMBL/GenBank/DDBJ databases">
        <title>Bacillus jemisoniae sp. nov., Bacillus chryseoplanitiae sp. nov., Bacillus resnikiae sp. nov., and Bacillus frankliniae sp. nov., isolated from Viking spacecraft and associated surfaces.</title>
        <authorList>
            <person name="Seuylemezian A."/>
            <person name="Vaishampayan P."/>
        </authorList>
    </citation>
    <scope>NUCLEOTIDE SEQUENCE [LARGE SCALE GENOMIC DNA]</scope>
    <source>
        <strain evidence="3 4">JJ-247</strain>
    </source>
</reference>
<dbReference type="InterPro" id="IPR009636">
    <property type="entry name" value="SCAF"/>
</dbReference>
<keyword evidence="4" id="KW-1185">Reference proteome</keyword>
<dbReference type="OrthoDB" id="2626708at2"/>
<keyword evidence="1" id="KW-0175">Coiled coil</keyword>
<feature type="compositionally biased region" description="Basic and acidic residues" evidence="2">
    <location>
        <begin position="1"/>
        <end position="11"/>
    </location>
</feature>
<evidence type="ECO:0000256" key="1">
    <source>
        <dbReference type="SAM" id="Coils"/>
    </source>
</evidence>
<accession>A0A398BF06</accession>
<evidence type="ECO:0000313" key="4">
    <source>
        <dbReference type="Proteomes" id="UP000265816"/>
    </source>
</evidence>
<sequence length="235" mass="26331">MEQRKLLRLDLQHFAGEDPTEPVEPTEPPAAPKEPTPAPKTFTQEELDKIVADRIAREKKKLDKYADYDEIKTKASEYEKQLEEKRLAELSEKERLAEIAKKFEAEKSALSAELEATRESMKAEKIRTEFIKVATSNQVAYIDDAFSLADLSAVTIDEDGKVVGMDDAIKALVDNKPFLLAKKQPTAIGEPTNGTPERTDKTAEQLLHDAAEKARKSGRIEDKMAYATLKAELNK</sequence>
<feature type="compositionally biased region" description="Pro residues" evidence="2">
    <location>
        <begin position="25"/>
        <end position="38"/>
    </location>
</feature>
<dbReference type="RefSeq" id="WP_119110861.1">
    <property type="nucleotide sequence ID" value="NZ_CBCSEO010000001.1"/>
</dbReference>
<dbReference type="Proteomes" id="UP000265816">
    <property type="component" value="Unassembled WGS sequence"/>
</dbReference>
<organism evidence="3 4">
    <name type="scientific">Mesobacillus zeae</name>
    <dbReference type="NCBI Taxonomy" id="1917180"/>
    <lineage>
        <taxon>Bacteria</taxon>
        <taxon>Bacillati</taxon>
        <taxon>Bacillota</taxon>
        <taxon>Bacilli</taxon>
        <taxon>Bacillales</taxon>
        <taxon>Bacillaceae</taxon>
        <taxon>Mesobacillus</taxon>
    </lineage>
</organism>
<proteinExistence type="predicted"/>
<evidence type="ECO:0000256" key="2">
    <source>
        <dbReference type="SAM" id="MobiDB-lite"/>
    </source>
</evidence>
<feature type="region of interest" description="Disordered" evidence="2">
    <location>
        <begin position="1"/>
        <end position="45"/>
    </location>
</feature>
<feature type="coiled-coil region" evidence="1">
    <location>
        <begin position="68"/>
        <end position="120"/>
    </location>
</feature>
<comment type="caution">
    <text evidence="3">The sequence shown here is derived from an EMBL/GenBank/DDBJ whole genome shotgun (WGS) entry which is preliminary data.</text>
</comment>